<accession>A0ABT7UIP8</accession>
<dbReference type="GO" id="GO:0003951">
    <property type="term" value="F:NAD+ kinase activity"/>
    <property type="evidence" value="ECO:0007669"/>
    <property type="project" value="UniProtKB-EC"/>
</dbReference>
<dbReference type="InterPro" id="IPR017438">
    <property type="entry name" value="ATP-NAD_kinase_N"/>
</dbReference>
<evidence type="ECO:0000313" key="8">
    <source>
        <dbReference type="Proteomes" id="UP001529275"/>
    </source>
</evidence>
<comment type="cofactor">
    <cofactor evidence="6">
        <name>a divalent metal cation</name>
        <dbReference type="ChEBI" id="CHEBI:60240"/>
    </cofactor>
</comment>
<dbReference type="InterPro" id="IPR016064">
    <property type="entry name" value="NAD/diacylglycerol_kinase_sf"/>
</dbReference>
<evidence type="ECO:0000256" key="6">
    <source>
        <dbReference type="HAMAP-Rule" id="MF_00361"/>
    </source>
</evidence>
<dbReference type="Pfam" id="PF20143">
    <property type="entry name" value="NAD_kinase_C"/>
    <property type="match status" value="1"/>
</dbReference>
<dbReference type="PANTHER" id="PTHR20275">
    <property type="entry name" value="NAD KINASE"/>
    <property type="match status" value="1"/>
</dbReference>
<evidence type="ECO:0000256" key="4">
    <source>
        <dbReference type="ARBA" id="ARBA00023027"/>
    </source>
</evidence>
<comment type="subcellular location">
    <subcellularLocation>
        <location evidence="6">Cytoplasm</location>
    </subcellularLocation>
</comment>
<dbReference type="NCBIfam" id="NF003424">
    <property type="entry name" value="PRK04885.1"/>
    <property type="match status" value="1"/>
</dbReference>
<dbReference type="InterPro" id="IPR017437">
    <property type="entry name" value="ATP-NAD_kinase_PpnK-typ_C"/>
</dbReference>
<dbReference type="EC" id="2.7.1.23" evidence="6"/>
<feature type="binding site" evidence="6">
    <location>
        <position position="142"/>
    </location>
    <ligand>
        <name>NAD(+)</name>
        <dbReference type="ChEBI" id="CHEBI:57540"/>
    </ligand>
</feature>
<sequence>MKTYAIVCKQDQESITLSEKLKEQLNTFLTYNEKEPDIVISVGGDGTMLYSVHKYIDAIDRVAFIGIHTGTLGFLTDYQRDEYLQLVLDIQNEQHRIYERHLLEVSCLEGTYFALNEVRIENNRRSQVMDVYINDEYFETFRGNGLCVSTPVGSTAYNKSLGGAVINTCTGLMQLSEIAGIHHNAYRSLGSSLILDQSHTIRFQSQSYQGAILGVDHLVIDLKDKDCICVKMSSKKARFLQYRNVSFTQRLKRAYLNS</sequence>
<dbReference type="SUPFAM" id="SSF111331">
    <property type="entry name" value="NAD kinase/diacylglycerol kinase-like"/>
    <property type="match status" value="1"/>
</dbReference>
<dbReference type="Proteomes" id="UP001529275">
    <property type="component" value="Unassembled WGS sequence"/>
</dbReference>
<keyword evidence="1 6" id="KW-0808">Transferase</keyword>
<comment type="caution">
    <text evidence="6">Lacks conserved residue(s) required for the propagation of feature annotation.</text>
</comment>
<evidence type="ECO:0000313" key="7">
    <source>
        <dbReference type="EMBL" id="MDM8195342.1"/>
    </source>
</evidence>
<keyword evidence="6" id="KW-0547">Nucleotide-binding</keyword>
<dbReference type="Pfam" id="PF01513">
    <property type="entry name" value="NAD_kinase"/>
    <property type="match status" value="1"/>
</dbReference>
<dbReference type="Gene3D" id="3.40.50.10330">
    <property type="entry name" value="Probable inorganic polyphosphate/atp-NAD kinase, domain 1"/>
    <property type="match status" value="1"/>
</dbReference>
<keyword evidence="2 6" id="KW-0418">Kinase</keyword>
<name>A0ABT7UIP8_9FIRM</name>
<reference evidence="8" key="1">
    <citation type="submission" date="2023-06" db="EMBL/GenBank/DDBJ databases">
        <title>Identification and characterization of horizontal gene transfer across gut microbiota members of farm animals based on homology search.</title>
        <authorList>
            <person name="Zeman M."/>
            <person name="Kubasova T."/>
            <person name="Jahodarova E."/>
            <person name="Nykrynova M."/>
            <person name="Rychlik I."/>
        </authorList>
    </citation>
    <scope>NUCLEOTIDE SEQUENCE [LARGE SCALE GENOMIC DNA]</scope>
    <source>
        <strain evidence="8">ET341</strain>
    </source>
</reference>
<gene>
    <name evidence="6" type="primary">nadK</name>
    <name evidence="7" type="ORF">QUV98_03290</name>
</gene>
<dbReference type="InterPro" id="IPR002504">
    <property type="entry name" value="NADK"/>
</dbReference>
<feature type="binding site" evidence="6">
    <location>
        <begin position="116"/>
        <end position="117"/>
    </location>
    <ligand>
        <name>NAD(+)</name>
        <dbReference type="ChEBI" id="CHEBI:57540"/>
    </ligand>
</feature>
<evidence type="ECO:0000256" key="3">
    <source>
        <dbReference type="ARBA" id="ARBA00022857"/>
    </source>
</evidence>
<keyword evidence="8" id="KW-1185">Reference proteome</keyword>
<feature type="binding site" evidence="6">
    <location>
        <position position="152"/>
    </location>
    <ligand>
        <name>NAD(+)</name>
        <dbReference type="ChEBI" id="CHEBI:57540"/>
    </ligand>
</feature>
<feature type="binding site" evidence="6">
    <location>
        <position position="144"/>
    </location>
    <ligand>
        <name>NAD(+)</name>
        <dbReference type="ChEBI" id="CHEBI:57540"/>
    </ligand>
</feature>
<dbReference type="RefSeq" id="WP_289527314.1">
    <property type="nucleotide sequence ID" value="NZ_JAUDCK010000007.1"/>
</dbReference>
<feature type="binding site" evidence="6">
    <location>
        <position position="179"/>
    </location>
    <ligand>
        <name>NAD(+)</name>
        <dbReference type="ChEBI" id="CHEBI:57540"/>
    </ligand>
</feature>
<keyword evidence="6" id="KW-0067">ATP-binding</keyword>
<dbReference type="Gene3D" id="2.60.200.30">
    <property type="entry name" value="Probable inorganic polyphosphate/atp-NAD kinase, domain 2"/>
    <property type="match status" value="1"/>
</dbReference>
<dbReference type="EMBL" id="JAUDCK010000007">
    <property type="protein sequence ID" value="MDM8195342.1"/>
    <property type="molecule type" value="Genomic_DNA"/>
</dbReference>
<keyword evidence="3 6" id="KW-0521">NADP</keyword>
<feature type="binding site" evidence="6">
    <location>
        <begin position="155"/>
        <end position="160"/>
    </location>
    <ligand>
        <name>NAD(+)</name>
        <dbReference type="ChEBI" id="CHEBI:57540"/>
    </ligand>
</feature>
<evidence type="ECO:0000256" key="2">
    <source>
        <dbReference type="ARBA" id="ARBA00022777"/>
    </source>
</evidence>
<organism evidence="7 8">
    <name type="scientific">Massilimicrobiota timonensis</name>
    <dbReference type="NCBI Taxonomy" id="1776392"/>
    <lineage>
        <taxon>Bacteria</taxon>
        <taxon>Bacillati</taxon>
        <taxon>Bacillota</taxon>
        <taxon>Erysipelotrichia</taxon>
        <taxon>Erysipelotrichales</taxon>
        <taxon>Erysipelotrichaceae</taxon>
        <taxon>Massilimicrobiota</taxon>
    </lineage>
</organism>
<dbReference type="PANTHER" id="PTHR20275:SF0">
    <property type="entry name" value="NAD KINASE"/>
    <property type="match status" value="1"/>
</dbReference>
<feature type="binding site" evidence="6">
    <location>
        <begin position="45"/>
        <end position="46"/>
    </location>
    <ligand>
        <name>NAD(+)</name>
        <dbReference type="ChEBI" id="CHEBI:57540"/>
    </ligand>
</feature>
<comment type="caution">
    <text evidence="7">The sequence shown here is derived from an EMBL/GenBank/DDBJ whole genome shotgun (WGS) entry which is preliminary data.</text>
</comment>
<comment type="function">
    <text evidence="6">Involved in the regulation of the intracellular balance of NAD and NADP, and is a key enzyme in the biosynthesis of NADP. Catalyzes specifically the phosphorylation on 2'-hydroxyl of the adenosine moiety of NAD to yield NADP.</text>
</comment>
<keyword evidence="4 6" id="KW-0520">NAD</keyword>
<dbReference type="HAMAP" id="MF_00361">
    <property type="entry name" value="NAD_kinase"/>
    <property type="match status" value="1"/>
</dbReference>
<comment type="catalytic activity">
    <reaction evidence="5 6">
        <text>NAD(+) + ATP = ADP + NADP(+) + H(+)</text>
        <dbReference type="Rhea" id="RHEA:18629"/>
        <dbReference type="ChEBI" id="CHEBI:15378"/>
        <dbReference type="ChEBI" id="CHEBI:30616"/>
        <dbReference type="ChEBI" id="CHEBI:57540"/>
        <dbReference type="ChEBI" id="CHEBI:58349"/>
        <dbReference type="ChEBI" id="CHEBI:456216"/>
        <dbReference type="EC" id="2.7.1.23"/>
    </reaction>
</comment>
<evidence type="ECO:0000256" key="1">
    <source>
        <dbReference type="ARBA" id="ARBA00022679"/>
    </source>
</evidence>
<evidence type="ECO:0000256" key="5">
    <source>
        <dbReference type="ARBA" id="ARBA00047925"/>
    </source>
</evidence>
<feature type="active site" description="Proton acceptor" evidence="6">
    <location>
        <position position="45"/>
    </location>
</feature>
<comment type="similarity">
    <text evidence="6">Belongs to the NAD kinase family.</text>
</comment>
<keyword evidence="6" id="KW-0963">Cytoplasm</keyword>
<protein>
    <recommendedName>
        <fullName evidence="6">NAD kinase</fullName>
        <ecNumber evidence="6">2.7.1.23</ecNumber>
    </recommendedName>
    <alternativeName>
        <fullName evidence="6">ATP-dependent NAD kinase</fullName>
    </alternativeName>
</protein>
<proteinExistence type="inferred from homology"/>